<proteinExistence type="predicted"/>
<gene>
    <name evidence="2" type="primary">VvCHDp000316_0</name>
    <name evidence="2" type="ORF">CK203_014447</name>
</gene>
<feature type="compositionally biased region" description="Basic and acidic residues" evidence="1">
    <location>
        <begin position="94"/>
        <end position="106"/>
    </location>
</feature>
<dbReference type="EMBL" id="QGNW01000016">
    <property type="protein sequence ID" value="RVX16109.1"/>
    <property type="molecule type" value="Genomic_DNA"/>
</dbReference>
<sequence>MSWISSRTAAMMNVKGKNGRKGRMEDVLLLLPHRAVEFPRRYIERKVSGKEISTHQWLGHRNGNGTGRPHPNLVPFIQNKSHPRPKPGAGRGMSFRDENEDGRDLRKPFLHTGNWYRKGSRQSSMMRSSQVIRDSSVSIITCVLINNPRNENLKTREKKPKTGEEDQKG</sequence>
<evidence type="ECO:0000313" key="2">
    <source>
        <dbReference type="EMBL" id="RVX16109.1"/>
    </source>
</evidence>
<feature type="region of interest" description="Disordered" evidence="1">
    <location>
        <begin position="77"/>
        <end position="106"/>
    </location>
</feature>
<keyword evidence="2" id="KW-0762">Sugar transport</keyword>
<feature type="region of interest" description="Disordered" evidence="1">
    <location>
        <begin position="150"/>
        <end position="169"/>
    </location>
</feature>
<comment type="caution">
    <text evidence="2">The sequence shown here is derived from an EMBL/GenBank/DDBJ whole genome shotgun (WGS) entry which is preliminary data.</text>
</comment>
<accession>A0A438K4I3</accession>
<name>A0A438K4I3_VITVI</name>
<evidence type="ECO:0000313" key="3">
    <source>
        <dbReference type="Proteomes" id="UP000288805"/>
    </source>
</evidence>
<keyword evidence="2" id="KW-0813">Transport</keyword>
<dbReference type="AlphaFoldDB" id="A0A438K4I3"/>
<feature type="compositionally biased region" description="Basic and acidic residues" evidence="1">
    <location>
        <begin position="151"/>
        <end position="169"/>
    </location>
</feature>
<evidence type="ECO:0000256" key="1">
    <source>
        <dbReference type="SAM" id="MobiDB-lite"/>
    </source>
</evidence>
<dbReference type="Proteomes" id="UP000288805">
    <property type="component" value="Unassembled WGS sequence"/>
</dbReference>
<protein>
    <submittedName>
        <fullName evidence="2">Sugar transporter ERD6-like 6</fullName>
    </submittedName>
</protein>
<dbReference type="OrthoDB" id="1711663at2759"/>
<organism evidence="2 3">
    <name type="scientific">Vitis vinifera</name>
    <name type="common">Grape</name>
    <dbReference type="NCBI Taxonomy" id="29760"/>
    <lineage>
        <taxon>Eukaryota</taxon>
        <taxon>Viridiplantae</taxon>
        <taxon>Streptophyta</taxon>
        <taxon>Embryophyta</taxon>
        <taxon>Tracheophyta</taxon>
        <taxon>Spermatophyta</taxon>
        <taxon>Magnoliopsida</taxon>
        <taxon>eudicotyledons</taxon>
        <taxon>Gunneridae</taxon>
        <taxon>Pentapetalae</taxon>
        <taxon>rosids</taxon>
        <taxon>Vitales</taxon>
        <taxon>Vitaceae</taxon>
        <taxon>Viteae</taxon>
        <taxon>Vitis</taxon>
    </lineage>
</organism>
<reference evidence="2 3" key="1">
    <citation type="journal article" date="2018" name="PLoS Genet.">
        <title>Population sequencing reveals clonal diversity and ancestral inbreeding in the grapevine cultivar Chardonnay.</title>
        <authorList>
            <person name="Roach M.J."/>
            <person name="Johnson D.L."/>
            <person name="Bohlmann J."/>
            <person name="van Vuuren H.J."/>
            <person name="Jones S.J."/>
            <person name="Pretorius I.S."/>
            <person name="Schmidt S.A."/>
            <person name="Borneman A.R."/>
        </authorList>
    </citation>
    <scope>NUCLEOTIDE SEQUENCE [LARGE SCALE GENOMIC DNA]</scope>
    <source>
        <strain evidence="3">cv. Chardonnay</strain>
        <tissue evidence="2">Leaf</tissue>
    </source>
</reference>